<feature type="domain" description="Peptidase S54 rhomboid" evidence="8">
    <location>
        <begin position="42"/>
        <end position="187"/>
    </location>
</feature>
<comment type="subcellular location">
    <subcellularLocation>
        <location evidence="1">Membrane</location>
        <topology evidence="1">Multi-pass membrane protein</topology>
    </subcellularLocation>
</comment>
<organism evidence="9 11">
    <name type="scientific">Faucicola atlantae</name>
    <dbReference type="NCBI Taxonomy" id="34059"/>
    <lineage>
        <taxon>Bacteria</taxon>
        <taxon>Pseudomonadati</taxon>
        <taxon>Pseudomonadota</taxon>
        <taxon>Gammaproteobacteria</taxon>
        <taxon>Moraxellales</taxon>
        <taxon>Moraxellaceae</taxon>
        <taxon>Faucicola</taxon>
    </lineage>
</organism>
<reference evidence="9 11" key="2">
    <citation type="submission" date="2016-06" db="EMBL/GenBank/DDBJ databases">
        <title>Draft genome of Moraxella atlantae CCUG 66109.</title>
        <authorList>
            <person name="Salva-Serra F."/>
            <person name="Engstrom-Jakobsson H."/>
            <person name="Thorell K."/>
            <person name="Gonzales-Siles L."/>
            <person name="Karlsson R."/>
            <person name="Boulund F."/>
            <person name="Engstrand L."/>
            <person name="Kristiansson E."/>
            <person name="Moore E."/>
        </authorList>
    </citation>
    <scope>NUCLEOTIDE SEQUENCE [LARGE SCALE GENOMIC DNA]</scope>
    <source>
        <strain evidence="9 11">CCUG 66109</strain>
    </source>
</reference>
<sequence>MSLLFNPTLFIVIITVLVSLAAWQSQALMARLIFYPPAIARGQVDRFVTHGFIHADTMHLLFNMITLFSFGQAVQRFFNAHLGGLGFILFYLVALVVASVPSYLQHKDDRRYSSLGASGAVMAVVFSYILFDPWTRIYFFIIPMPAIVFALLYVGYSIWAHDRGGSSVNHSAHLVGGMFGVVATILIEPHVVGQFAYQMTHPRF</sequence>
<keyword evidence="3 7" id="KW-0812">Transmembrane</keyword>
<proteinExistence type="inferred from homology"/>
<dbReference type="EMBL" id="LZMZ01000011">
    <property type="protein sequence ID" value="OBX79695.1"/>
    <property type="molecule type" value="Genomic_DNA"/>
</dbReference>
<dbReference type="InterPro" id="IPR022764">
    <property type="entry name" value="Peptidase_S54_rhomboid_dom"/>
</dbReference>
<comment type="caution">
    <text evidence="9">The sequence shown here is derived from an EMBL/GenBank/DDBJ whole genome shotgun (WGS) entry which is preliminary data.</text>
</comment>
<name>A0A1B8QDK9_9GAMM</name>
<evidence type="ECO:0000313" key="10">
    <source>
        <dbReference type="EMBL" id="OBX82354.1"/>
    </source>
</evidence>
<keyword evidence="9" id="KW-0645">Protease</keyword>
<feature type="transmembrane region" description="Helical" evidence="7">
    <location>
        <begin position="82"/>
        <end position="100"/>
    </location>
</feature>
<evidence type="ECO:0000256" key="4">
    <source>
        <dbReference type="ARBA" id="ARBA00022801"/>
    </source>
</evidence>
<keyword evidence="4" id="KW-0378">Hydrolase</keyword>
<dbReference type="RefSeq" id="WP_067235870.1">
    <property type="nucleotide sequence ID" value="NZ_LZMZ01000011.1"/>
</dbReference>
<evidence type="ECO:0000313" key="12">
    <source>
        <dbReference type="Proteomes" id="UP000092616"/>
    </source>
</evidence>
<dbReference type="InterPro" id="IPR035952">
    <property type="entry name" value="Rhomboid-like_sf"/>
</dbReference>
<dbReference type="Gene3D" id="1.20.1540.10">
    <property type="entry name" value="Rhomboid-like"/>
    <property type="match status" value="1"/>
</dbReference>
<keyword evidence="12" id="KW-1185">Reference proteome</keyword>
<accession>A0A1B8QDK9</accession>
<evidence type="ECO:0000256" key="5">
    <source>
        <dbReference type="ARBA" id="ARBA00022989"/>
    </source>
</evidence>
<gene>
    <name evidence="10" type="ORF">A9306_00450</name>
    <name evidence="9" type="ORF">A9308_05560</name>
</gene>
<dbReference type="Pfam" id="PF01694">
    <property type="entry name" value="Rhomboid"/>
    <property type="match status" value="1"/>
</dbReference>
<dbReference type="OrthoDB" id="9813074at2"/>
<dbReference type="PANTHER" id="PTHR43731">
    <property type="entry name" value="RHOMBOID PROTEASE"/>
    <property type="match status" value="1"/>
</dbReference>
<evidence type="ECO:0000256" key="3">
    <source>
        <dbReference type="ARBA" id="ARBA00022692"/>
    </source>
</evidence>
<dbReference type="GO" id="GO:0016020">
    <property type="term" value="C:membrane"/>
    <property type="evidence" value="ECO:0007669"/>
    <property type="project" value="UniProtKB-SubCell"/>
</dbReference>
<dbReference type="AlphaFoldDB" id="A0A1B8QDK9"/>
<dbReference type="Proteomes" id="UP000092508">
    <property type="component" value="Unassembled WGS sequence"/>
</dbReference>
<evidence type="ECO:0000259" key="8">
    <source>
        <dbReference type="Pfam" id="PF01694"/>
    </source>
</evidence>
<dbReference type="STRING" id="34059.A9308_05560"/>
<dbReference type="GO" id="GO:0006508">
    <property type="term" value="P:proteolysis"/>
    <property type="evidence" value="ECO:0007669"/>
    <property type="project" value="UniProtKB-KW"/>
</dbReference>
<evidence type="ECO:0000313" key="9">
    <source>
        <dbReference type="EMBL" id="OBX79695.1"/>
    </source>
</evidence>
<evidence type="ECO:0000313" key="11">
    <source>
        <dbReference type="Proteomes" id="UP000092508"/>
    </source>
</evidence>
<comment type="similarity">
    <text evidence="2">Belongs to the peptidase S54 family.</text>
</comment>
<dbReference type="InterPro" id="IPR050925">
    <property type="entry name" value="Rhomboid_protease_S54"/>
</dbReference>
<dbReference type="SUPFAM" id="SSF144091">
    <property type="entry name" value="Rhomboid-like"/>
    <property type="match status" value="1"/>
</dbReference>
<reference evidence="10 12" key="1">
    <citation type="submission" date="2016-06" db="EMBL/GenBank/DDBJ databases">
        <title>Draft genome of Moraxella atlantae CCUG 59586.</title>
        <authorList>
            <person name="Salva-Serra F."/>
            <person name="Engstrom-Jakobsson H."/>
            <person name="Thorell K."/>
            <person name="Gonzales-Siles L."/>
            <person name="Karlsson R."/>
            <person name="Boulund F."/>
            <person name="Engstrand L."/>
            <person name="Kristiansson E."/>
            <person name="Moore E."/>
        </authorList>
    </citation>
    <scope>NUCLEOTIDE SEQUENCE [LARGE SCALE GENOMIC DNA]</scope>
    <source>
        <strain evidence="10 12">CCUG 59586</strain>
    </source>
</reference>
<dbReference type="PANTHER" id="PTHR43731:SF14">
    <property type="entry name" value="PRESENILIN-ASSOCIATED RHOMBOID-LIKE PROTEIN, MITOCHONDRIAL"/>
    <property type="match status" value="1"/>
</dbReference>
<evidence type="ECO:0000256" key="1">
    <source>
        <dbReference type="ARBA" id="ARBA00004141"/>
    </source>
</evidence>
<evidence type="ECO:0000256" key="6">
    <source>
        <dbReference type="ARBA" id="ARBA00023136"/>
    </source>
</evidence>
<feature type="transmembrane region" description="Helical" evidence="7">
    <location>
        <begin position="112"/>
        <end position="131"/>
    </location>
</feature>
<dbReference type="Proteomes" id="UP000092616">
    <property type="component" value="Unassembled WGS sequence"/>
</dbReference>
<dbReference type="GO" id="GO:0004252">
    <property type="term" value="F:serine-type endopeptidase activity"/>
    <property type="evidence" value="ECO:0007669"/>
    <property type="project" value="InterPro"/>
</dbReference>
<evidence type="ECO:0000256" key="7">
    <source>
        <dbReference type="SAM" id="Phobius"/>
    </source>
</evidence>
<feature type="transmembrane region" description="Helical" evidence="7">
    <location>
        <begin position="171"/>
        <end position="197"/>
    </location>
</feature>
<evidence type="ECO:0000256" key="2">
    <source>
        <dbReference type="ARBA" id="ARBA00009045"/>
    </source>
</evidence>
<feature type="transmembrane region" description="Helical" evidence="7">
    <location>
        <begin position="138"/>
        <end position="159"/>
    </location>
</feature>
<feature type="transmembrane region" description="Helical" evidence="7">
    <location>
        <begin position="51"/>
        <end position="70"/>
    </location>
</feature>
<keyword evidence="5 7" id="KW-1133">Transmembrane helix</keyword>
<dbReference type="EMBL" id="LZNA01000023">
    <property type="protein sequence ID" value="OBX82354.1"/>
    <property type="molecule type" value="Genomic_DNA"/>
</dbReference>
<keyword evidence="6 7" id="KW-0472">Membrane</keyword>
<protein>
    <submittedName>
        <fullName evidence="9">Rhomboid family intramembrane serine protease</fullName>
    </submittedName>
</protein>